<feature type="region of interest" description="Disordered" evidence="1">
    <location>
        <begin position="477"/>
        <end position="509"/>
    </location>
</feature>
<accession>A0ABQ9G2Z3</accession>
<dbReference type="EMBL" id="JARBHB010000016">
    <property type="protein sequence ID" value="KAJ8866842.1"/>
    <property type="molecule type" value="Genomic_DNA"/>
</dbReference>
<name>A0ABQ9G2Z3_9NEOP</name>
<protein>
    <submittedName>
        <fullName evidence="2">Uncharacterized protein</fullName>
    </submittedName>
</protein>
<reference evidence="2 3" key="1">
    <citation type="submission" date="2023-02" db="EMBL/GenBank/DDBJ databases">
        <title>LHISI_Scaffold_Assembly.</title>
        <authorList>
            <person name="Stuart O.P."/>
            <person name="Cleave R."/>
            <person name="Magrath M.J.L."/>
            <person name="Mikheyev A.S."/>
        </authorList>
    </citation>
    <scope>NUCLEOTIDE SEQUENCE [LARGE SCALE GENOMIC DNA]</scope>
    <source>
        <strain evidence="2">Daus_M_001</strain>
        <tissue evidence="2">Leg muscle</tissue>
    </source>
</reference>
<dbReference type="Proteomes" id="UP001159363">
    <property type="component" value="Chromosome 15"/>
</dbReference>
<organism evidence="2 3">
    <name type="scientific">Dryococelus australis</name>
    <dbReference type="NCBI Taxonomy" id="614101"/>
    <lineage>
        <taxon>Eukaryota</taxon>
        <taxon>Metazoa</taxon>
        <taxon>Ecdysozoa</taxon>
        <taxon>Arthropoda</taxon>
        <taxon>Hexapoda</taxon>
        <taxon>Insecta</taxon>
        <taxon>Pterygota</taxon>
        <taxon>Neoptera</taxon>
        <taxon>Polyneoptera</taxon>
        <taxon>Phasmatodea</taxon>
        <taxon>Verophasmatodea</taxon>
        <taxon>Anareolatae</taxon>
        <taxon>Phasmatidae</taxon>
        <taxon>Eurycanthinae</taxon>
        <taxon>Dryococelus</taxon>
    </lineage>
</organism>
<evidence type="ECO:0000313" key="2">
    <source>
        <dbReference type="EMBL" id="KAJ8866842.1"/>
    </source>
</evidence>
<evidence type="ECO:0000256" key="1">
    <source>
        <dbReference type="SAM" id="MobiDB-lite"/>
    </source>
</evidence>
<evidence type="ECO:0000313" key="3">
    <source>
        <dbReference type="Proteomes" id="UP001159363"/>
    </source>
</evidence>
<gene>
    <name evidence="2" type="ORF">PR048_032703</name>
</gene>
<comment type="caution">
    <text evidence="2">The sequence shown here is derived from an EMBL/GenBank/DDBJ whole genome shotgun (WGS) entry which is preliminary data.</text>
</comment>
<proteinExistence type="predicted"/>
<keyword evidence="3" id="KW-1185">Reference proteome</keyword>
<feature type="compositionally biased region" description="Basic and acidic residues" evidence="1">
    <location>
        <begin position="487"/>
        <end position="509"/>
    </location>
</feature>
<sequence>MKASCALDTVRLRNKKLSKSIRKCSLLYVYGALFGFPSLRAQFMLTVHSRKDFRAHYGTLQQCKASDAELMVMHFDKYVVMSLLPTGFTPKDGMIDGQPLILQRHIYERRNKAVCRVLSGLEGSETRSHRQFTVKRALFEHGFRKFGRNRDVTIQLIETLVKCVTDEKFSRVASVWRIARQVCERNEDCELAERRVAGRVRSADYEHRCSEGWDCPGGGGGECGTGCAKCKEAKIEQRWNDRAGETGDLRENLPTSGIFNRGPAMEWDRDKRSGEAFRNHRGLAEMQSLKIKDAGRTTRLSTAVAYTLPDEIRALAHASRRRRILDTPARRRRHVTRRAASPFVELREMLRLFPTPPKERRDAEIASCKCLRTLYEGGGGGKRKKFLASSFPFRNSNLSLLRAWRRKGSAKWKRCVRKAFPFITSPRETEFPGTPSSVITSRSQRGISQSGYKHVCWLSNLLRHLQFTDEMRAIEGRRNCSHGGGGGRRDTGMEPERCTERRRSRDQQRTDNCSVYEHWAKARLQLSHEAGQTEGGTHTFHLESDPIACTTSIQPAKGTLAYSELAGDSRVQLHPSLLNTRSRRFPFRWSLLSFLYRSELSHSFAHQLQLHSEASHTYIALSGIPHCIAVGSMSALPHHEFVNVGTSAATVSSNAVTVELVNHVWHVPVSVPVKTYAVVLAEKQFTVWTQGLVLRSQRDLSTSSIVLSTVQHSYCYVSLAHQALKTGEEGGESLYDGGGSGTYKKRAHTIIIFAAYAADPGCNYFYVYLKNDLDYRPRSLSVTRGALNFPDGQGQRYIIPSDIKTREVTSGREICDCEYQAAKGADGRLDYSTRCVSETHYKWRQHIDRTHVND</sequence>